<dbReference type="SMART" id="SM00355">
    <property type="entry name" value="ZnF_C2H2"/>
    <property type="match status" value="4"/>
</dbReference>
<dbReference type="GO" id="GO:0003677">
    <property type="term" value="F:DNA binding"/>
    <property type="evidence" value="ECO:0007669"/>
    <property type="project" value="UniProtKB-KW"/>
</dbReference>
<evidence type="ECO:0000256" key="8">
    <source>
        <dbReference type="ARBA" id="ARBA00023125"/>
    </source>
</evidence>
<accession>A0A8K9UZ52</accession>
<dbReference type="PROSITE" id="PS50157">
    <property type="entry name" value="ZINC_FINGER_C2H2_2"/>
    <property type="match status" value="4"/>
</dbReference>
<dbReference type="PANTHER" id="PTHR24394:SF48">
    <property type="entry name" value="ZINC FINGER PROTEIN 771"/>
    <property type="match status" value="1"/>
</dbReference>
<evidence type="ECO:0000313" key="15">
    <source>
        <dbReference type="Proteomes" id="UP000694395"/>
    </source>
</evidence>
<protein>
    <recommendedName>
        <fullName evidence="13">C2H2-type domain-containing protein</fullName>
    </recommendedName>
</protein>
<dbReference type="GeneTree" id="ENSGT01150000286952"/>
<evidence type="ECO:0000256" key="7">
    <source>
        <dbReference type="ARBA" id="ARBA00023015"/>
    </source>
</evidence>
<dbReference type="GO" id="GO:0008270">
    <property type="term" value="F:zinc ion binding"/>
    <property type="evidence" value="ECO:0007669"/>
    <property type="project" value="UniProtKB-KW"/>
</dbReference>
<dbReference type="Ensembl" id="ENSOMYT00000163834.1">
    <property type="protein sequence ID" value="ENSOMYP00000112858.1"/>
    <property type="gene ID" value="ENSOMYG00000073266.1"/>
</dbReference>
<dbReference type="Proteomes" id="UP000694395">
    <property type="component" value="Chromosome 17"/>
</dbReference>
<feature type="domain" description="C2H2-type" evidence="13">
    <location>
        <begin position="34"/>
        <end position="61"/>
    </location>
</feature>
<keyword evidence="9" id="KW-0804">Transcription</keyword>
<dbReference type="Pfam" id="PF00096">
    <property type="entry name" value="zf-C2H2"/>
    <property type="match status" value="4"/>
</dbReference>
<comment type="similarity">
    <text evidence="2">Belongs to the krueppel C2H2-type zinc-finger protein family.</text>
</comment>
<evidence type="ECO:0000259" key="13">
    <source>
        <dbReference type="PROSITE" id="PS50157"/>
    </source>
</evidence>
<dbReference type="PANTHER" id="PTHR24394">
    <property type="entry name" value="ZINC FINGER PROTEIN"/>
    <property type="match status" value="1"/>
</dbReference>
<evidence type="ECO:0000256" key="5">
    <source>
        <dbReference type="ARBA" id="ARBA00022771"/>
    </source>
</evidence>
<evidence type="ECO:0000256" key="3">
    <source>
        <dbReference type="ARBA" id="ARBA00022723"/>
    </source>
</evidence>
<evidence type="ECO:0000256" key="11">
    <source>
        <dbReference type="PROSITE-ProRule" id="PRU00042"/>
    </source>
</evidence>
<evidence type="ECO:0000256" key="10">
    <source>
        <dbReference type="ARBA" id="ARBA00023242"/>
    </source>
</evidence>
<sequence>MNKISNLNISVITRKLYIWKLNRHERIHTGEKPYHCSQCGKCFNQSGELKQHERIHTGEKPYHCSQCGKRFNHSGKLKRHERIHTGEKPYHCSQCGKFFSQIGYLKQHERIHTGEKPYHCSQCGKCFNNSGTLKRHERIHTGQKPYHSSQGANSDWGKHSTHNSHLNVIRESTPEREITSLSVYIDISHHIGLKFIREHTQCSHCLHNASPGANYLPSKTPTPPDVTGKAIKIIKDNNHPSHCLFTPLSSRRRGQYRCIKAGTERLKNSFYLKAIRLLNSHH</sequence>
<reference evidence="14" key="3">
    <citation type="submission" date="2025-09" db="UniProtKB">
        <authorList>
            <consortium name="Ensembl"/>
        </authorList>
    </citation>
    <scope>IDENTIFICATION</scope>
</reference>
<feature type="region of interest" description="Disordered" evidence="12">
    <location>
        <begin position="142"/>
        <end position="162"/>
    </location>
</feature>
<dbReference type="AlphaFoldDB" id="A0A8K9UZ52"/>
<keyword evidence="6" id="KW-0862">Zinc</keyword>
<name>A0A8K9UZ52_ONCMY</name>
<comment type="subcellular location">
    <subcellularLocation>
        <location evidence="1">Nucleus</location>
    </subcellularLocation>
</comment>
<evidence type="ECO:0000256" key="2">
    <source>
        <dbReference type="ARBA" id="ARBA00006991"/>
    </source>
</evidence>
<dbReference type="SUPFAM" id="SSF57667">
    <property type="entry name" value="beta-beta-alpha zinc fingers"/>
    <property type="match status" value="3"/>
</dbReference>
<evidence type="ECO:0000313" key="14">
    <source>
        <dbReference type="Ensembl" id="ENSOMYP00000112858.1"/>
    </source>
</evidence>
<feature type="domain" description="C2H2-type" evidence="13">
    <location>
        <begin position="90"/>
        <end position="117"/>
    </location>
</feature>
<organism evidence="14 15">
    <name type="scientific">Oncorhynchus mykiss</name>
    <name type="common">Rainbow trout</name>
    <name type="synonym">Salmo gairdneri</name>
    <dbReference type="NCBI Taxonomy" id="8022"/>
    <lineage>
        <taxon>Eukaryota</taxon>
        <taxon>Metazoa</taxon>
        <taxon>Chordata</taxon>
        <taxon>Craniata</taxon>
        <taxon>Vertebrata</taxon>
        <taxon>Euteleostomi</taxon>
        <taxon>Actinopterygii</taxon>
        <taxon>Neopterygii</taxon>
        <taxon>Teleostei</taxon>
        <taxon>Protacanthopterygii</taxon>
        <taxon>Salmoniformes</taxon>
        <taxon>Salmonidae</taxon>
        <taxon>Salmoninae</taxon>
        <taxon>Oncorhynchus</taxon>
    </lineage>
</organism>
<keyword evidence="8" id="KW-0238">DNA-binding</keyword>
<evidence type="ECO:0000256" key="9">
    <source>
        <dbReference type="ARBA" id="ARBA00023163"/>
    </source>
</evidence>
<reference evidence="14" key="2">
    <citation type="submission" date="2025-08" db="UniProtKB">
        <authorList>
            <consortium name="Ensembl"/>
        </authorList>
    </citation>
    <scope>IDENTIFICATION</scope>
</reference>
<dbReference type="FunFam" id="3.30.160.60:FF:001158">
    <property type="entry name" value="zinc finger protein 22"/>
    <property type="match status" value="1"/>
</dbReference>
<keyword evidence="5 11" id="KW-0863">Zinc-finger</keyword>
<keyword evidence="15" id="KW-1185">Reference proteome</keyword>
<dbReference type="InterPro" id="IPR036236">
    <property type="entry name" value="Znf_C2H2_sf"/>
</dbReference>
<dbReference type="PROSITE" id="PS00028">
    <property type="entry name" value="ZINC_FINGER_C2H2_1"/>
    <property type="match status" value="4"/>
</dbReference>
<dbReference type="GO" id="GO:0005634">
    <property type="term" value="C:nucleus"/>
    <property type="evidence" value="ECO:0007669"/>
    <property type="project" value="UniProtKB-SubCell"/>
</dbReference>
<keyword evidence="10" id="KW-0539">Nucleus</keyword>
<evidence type="ECO:0000256" key="6">
    <source>
        <dbReference type="ARBA" id="ARBA00022833"/>
    </source>
</evidence>
<dbReference type="FunFam" id="3.30.160.60:FF:001954">
    <property type="entry name" value="Zinc finger protein 787"/>
    <property type="match status" value="3"/>
</dbReference>
<proteinExistence type="inferred from homology"/>
<dbReference type="Gene3D" id="3.30.160.60">
    <property type="entry name" value="Classic Zinc Finger"/>
    <property type="match status" value="5"/>
</dbReference>
<keyword evidence="4" id="KW-0677">Repeat</keyword>
<keyword evidence="7" id="KW-0805">Transcription regulation</keyword>
<reference evidence="14" key="1">
    <citation type="submission" date="2020-07" db="EMBL/GenBank/DDBJ databases">
        <title>A long reads based de novo assembly of the rainbow trout Arlee double haploid line genome.</title>
        <authorList>
            <person name="Gao G."/>
            <person name="Palti Y."/>
        </authorList>
    </citation>
    <scope>NUCLEOTIDE SEQUENCE [LARGE SCALE GENOMIC DNA]</scope>
</reference>
<dbReference type="InterPro" id="IPR013087">
    <property type="entry name" value="Znf_C2H2_type"/>
</dbReference>
<evidence type="ECO:0000256" key="12">
    <source>
        <dbReference type="SAM" id="MobiDB-lite"/>
    </source>
</evidence>
<feature type="domain" description="C2H2-type" evidence="13">
    <location>
        <begin position="62"/>
        <end position="89"/>
    </location>
</feature>
<feature type="domain" description="C2H2-type" evidence="13">
    <location>
        <begin position="118"/>
        <end position="145"/>
    </location>
</feature>
<dbReference type="GO" id="GO:0000981">
    <property type="term" value="F:DNA-binding transcription factor activity, RNA polymerase II-specific"/>
    <property type="evidence" value="ECO:0007669"/>
    <property type="project" value="TreeGrafter"/>
</dbReference>
<evidence type="ECO:0000256" key="1">
    <source>
        <dbReference type="ARBA" id="ARBA00004123"/>
    </source>
</evidence>
<evidence type="ECO:0000256" key="4">
    <source>
        <dbReference type="ARBA" id="ARBA00022737"/>
    </source>
</evidence>
<keyword evidence="3" id="KW-0479">Metal-binding</keyword>